<feature type="compositionally biased region" description="Polar residues" evidence="1">
    <location>
        <begin position="94"/>
        <end position="122"/>
    </location>
</feature>
<dbReference type="EMBL" id="JAGSYN010000058">
    <property type="protein sequence ID" value="KAG7664913.1"/>
    <property type="molecule type" value="Genomic_DNA"/>
</dbReference>
<protein>
    <submittedName>
        <fullName evidence="2">Uncharacterized protein</fullName>
    </submittedName>
</protein>
<dbReference type="GeneID" id="73468352"/>
<comment type="caution">
    <text evidence="2">The sequence shown here is derived from an EMBL/GenBank/DDBJ whole genome shotgun (WGS) entry which is preliminary data.</text>
</comment>
<gene>
    <name evidence="2" type="ORF">J8A68_001551</name>
</gene>
<evidence type="ECO:0000256" key="1">
    <source>
        <dbReference type="SAM" id="MobiDB-lite"/>
    </source>
</evidence>
<feature type="compositionally biased region" description="Polar residues" evidence="1">
    <location>
        <begin position="171"/>
        <end position="185"/>
    </location>
</feature>
<accession>A0A8J5QR53</accession>
<feature type="compositionally biased region" description="Acidic residues" evidence="1">
    <location>
        <begin position="213"/>
        <end position="223"/>
    </location>
</feature>
<proteinExistence type="predicted"/>
<keyword evidence="3" id="KW-1185">Reference proteome</keyword>
<evidence type="ECO:0000313" key="2">
    <source>
        <dbReference type="EMBL" id="KAG7664913.1"/>
    </source>
</evidence>
<reference evidence="2 3" key="1">
    <citation type="journal article" date="2021" name="DNA Res.">
        <title>Genome analysis of Candida subhashii reveals its hybrid nature and dual mitochondrial genome conformations.</title>
        <authorList>
            <person name="Mixao V."/>
            <person name="Hegedusova E."/>
            <person name="Saus E."/>
            <person name="Pryszcz L.P."/>
            <person name="Cillingova A."/>
            <person name="Nosek J."/>
            <person name="Gabaldon T."/>
        </authorList>
    </citation>
    <scope>NUCLEOTIDE SEQUENCE [LARGE SCALE GENOMIC DNA]</scope>
    <source>
        <strain evidence="2 3">CBS 10753</strain>
    </source>
</reference>
<sequence length="223" mass="26065">MEFTPKRKRDEFEPDCKKIKNFIDETTREELTDSNEWPQYSHPDGGIVKITPWGSLRQFQDPITGETMTKFEDMSFSDYTFQNNNKIDDIYNNVNQQTTPSMPSTPQSLYQSQPTAKQQTRPYASHNMPRDDVKTPNRRFSPDCEAESYVRDGYQGITPPPPSVEQRHYSHMQQPQPQRGTPSHEFQQEHENYFGMNETSGEEFDCSGIDYSPEFDDDDDEMM</sequence>
<name>A0A8J5QR53_9ASCO</name>
<feature type="region of interest" description="Disordered" evidence="1">
    <location>
        <begin position="94"/>
        <end position="223"/>
    </location>
</feature>
<dbReference type="AlphaFoldDB" id="A0A8J5QR53"/>
<dbReference type="Proteomes" id="UP000694255">
    <property type="component" value="Unassembled WGS sequence"/>
</dbReference>
<dbReference type="RefSeq" id="XP_049265145.1">
    <property type="nucleotide sequence ID" value="XM_049405215.1"/>
</dbReference>
<dbReference type="OrthoDB" id="3997547at2759"/>
<organism evidence="2 3">
    <name type="scientific">[Candida] subhashii</name>
    <dbReference type="NCBI Taxonomy" id="561895"/>
    <lineage>
        <taxon>Eukaryota</taxon>
        <taxon>Fungi</taxon>
        <taxon>Dikarya</taxon>
        <taxon>Ascomycota</taxon>
        <taxon>Saccharomycotina</taxon>
        <taxon>Pichiomycetes</taxon>
        <taxon>Debaryomycetaceae</taxon>
        <taxon>Spathaspora</taxon>
    </lineage>
</organism>
<evidence type="ECO:0000313" key="3">
    <source>
        <dbReference type="Proteomes" id="UP000694255"/>
    </source>
</evidence>